<dbReference type="AlphaFoldDB" id="A0A0P1A898"/>
<dbReference type="RefSeq" id="XP_024572814.1">
    <property type="nucleotide sequence ID" value="XM_024720890.1"/>
</dbReference>
<evidence type="ECO:0000313" key="3">
    <source>
        <dbReference type="Proteomes" id="UP000054928"/>
    </source>
</evidence>
<dbReference type="Pfam" id="PF03184">
    <property type="entry name" value="DDE_1"/>
    <property type="match status" value="1"/>
</dbReference>
<organism evidence="2 3">
    <name type="scientific">Plasmopara halstedii</name>
    <name type="common">Downy mildew of sunflower</name>
    <dbReference type="NCBI Taxonomy" id="4781"/>
    <lineage>
        <taxon>Eukaryota</taxon>
        <taxon>Sar</taxon>
        <taxon>Stramenopiles</taxon>
        <taxon>Oomycota</taxon>
        <taxon>Peronosporomycetes</taxon>
        <taxon>Peronosporales</taxon>
        <taxon>Peronosporaceae</taxon>
        <taxon>Plasmopara</taxon>
    </lineage>
</organism>
<evidence type="ECO:0000313" key="2">
    <source>
        <dbReference type="EMBL" id="CEG36445.1"/>
    </source>
</evidence>
<dbReference type="InterPro" id="IPR004875">
    <property type="entry name" value="DDE_SF_endonuclease_dom"/>
</dbReference>
<keyword evidence="3" id="KW-1185">Reference proteome</keyword>
<accession>A0A0P1A898</accession>
<protein>
    <submittedName>
        <fullName evidence="2">DNA-binding centromere protein B (CENP-B)</fullName>
    </submittedName>
</protein>
<dbReference type="STRING" id="4781.A0A0P1A898"/>
<dbReference type="GeneID" id="36398050"/>
<dbReference type="OrthoDB" id="90276at2759"/>
<name>A0A0P1A898_PLAHL</name>
<dbReference type="GO" id="GO:0003677">
    <property type="term" value="F:DNA binding"/>
    <property type="evidence" value="ECO:0007669"/>
    <property type="project" value="UniProtKB-KW"/>
</dbReference>
<reference evidence="3" key="1">
    <citation type="submission" date="2014-09" db="EMBL/GenBank/DDBJ databases">
        <authorList>
            <person name="Sharma Rahul"/>
            <person name="Thines Marco"/>
        </authorList>
    </citation>
    <scope>NUCLEOTIDE SEQUENCE [LARGE SCALE GENOMIC DNA]</scope>
</reference>
<dbReference type="Proteomes" id="UP000054928">
    <property type="component" value="Unassembled WGS sequence"/>
</dbReference>
<sequence>MHSRNLLEDNASFHDSIEIANVRVCYFPPKMTTFLQPLDAGIIKRFKGKYKKLLVRWVDDQLEVDGNVSRMDVVTTIKFSVDVWADVSSSTVQSCWRHTGIVPALMSAVFKSSSDYVDADDLPDLNALIRHFDLANPLDADAYIDIEKNFYGASVDTASPTSDVEGDAVEGWKTEKMNGTFPTVKL</sequence>
<dbReference type="EMBL" id="CCYD01000207">
    <property type="protein sequence ID" value="CEG36445.1"/>
    <property type="molecule type" value="Genomic_DNA"/>
</dbReference>
<feature type="domain" description="DDE-1" evidence="1">
    <location>
        <begin position="12"/>
        <end position="96"/>
    </location>
</feature>
<proteinExistence type="predicted"/>
<keyword evidence="2" id="KW-0238">DNA-binding</keyword>
<evidence type="ECO:0000259" key="1">
    <source>
        <dbReference type="Pfam" id="PF03184"/>
    </source>
</evidence>